<reference evidence="14" key="3">
    <citation type="submission" date="2025-04" db="UniProtKB">
        <authorList>
            <consortium name="RefSeq"/>
        </authorList>
    </citation>
    <scope>IDENTIFICATION</scope>
    <source>
        <strain evidence="14">CBS 781.70</strain>
    </source>
</reference>
<dbReference type="Pfam" id="PF00156">
    <property type="entry name" value="Pribosyltran"/>
    <property type="match status" value="1"/>
</dbReference>
<dbReference type="CDD" id="cd06223">
    <property type="entry name" value="PRTases_typeI"/>
    <property type="match status" value="1"/>
</dbReference>
<dbReference type="FunFam" id="3.40.50.2020:FF:000008">
    <property type="entry name" value="Orotate phosphoribosyltransferase"/>
    <property type="match status" value="1"/>
</dbReference>
<evidence type="ECO:0000256" key="1">
    <source>
        <dbReference type="ARBA" id="ARBA00003769"/>
    </source>
</evidence>
<dbReference type="Gene3D" id="3.40.50.2020">
    <property type="match status" value="1"/>
</dbReference>
<dbReference type="GO" id="GO:0005737">
    <property type="term" value="C:cytoplasm"/>
    <property type="evidence" value="ECO:0007669"/>
    <property type="project" value="TreeGrafter"/>
</dbReference>
<feature type="domain" description="Phosphoribosyltransferase" evidence="11">
    <location>
        <begin position="52"/>
        <end position="168"/>
    </location>
</feature>
<accession>A0A6G1G201</accession>
<comment type="function">
    <text evidence="1">Catalyzes the transfer of a ribosyl phosphate group from 5-phosphoribose 1-diphosphate to orotate, leading to the formation of orotidine monophosphate (OMP).</text>
</comment>
<dbReference type="UniPathway" id="UPA00070">
    <property type="reaction ID" value="UER00119"/>
</dbReference>
<proteinExistence type="inferred from homology"/>
<dbReference type="HAMAP" id="MF_01208">
    <property type="entry name" value="PyrE"/>
    <property type="match status" value="1"/>
</dbReference>
<dbReference type="GO" id="GO:0046132">
    <property type="term" value="P:pyrimidine ribonucleoside biosynthetic process"/>
    <property type="evidence" value="ECO:0007669"/>
    <property type="project" value="TreeGrafter"/>
</dbReference>
<evidence type="ECO:0000256" key="10">
    <source>
        <dbReference type="ARBA" id="ARBA00049126"/>
    </source>
</evidence>
<evidence type="ECO:0000256" key="5">
    <source>
        <dbReference type="ARBA" id="ARBA00011971"/>
    </source>
</evidence>
<dbReference type="GO" id="GO:0004588">
    <property type="term" value="F:orotate phosphoribosyltransferase activity"/>
    <property type="evidence" value="ECO:0007669"/>
    <property type="project" value="UniProtKB-EC"/>
</dbReference>
<dbReference type="GO" id="GO:0006207">
    <property type="term" value="P:'de novo' pyrimidine nucleobase biosynthetic process"/>
    <property type="evidence" value="ECO:0007669"/>
    <property type="project" value="TreeGrafter"/>
</dbReference>
<evidence type="ECO:0000256" key="2">
    <source>
        <dbReference type="ARBA" id="ARBA00004889"/>
    </source>
</evidence>
<evidence type="ECO:0000256" key="4">
    <source>
        <dbReference type="ARBA" id="ARBA00011738"/>
    </source>
</evidence>
<dbReference type="PANTHER" id="PTHR46683">
    <property type="entry name" value="OROTATE PHOSPHORIBOSYLTRANSFERASE 1-RELATED"/>
    <property type="match status" value="1"/>
</dbReference>
<evidence type="ECO:0000256" key="9">
    <source>
        <dbReference type="ARBA" id="ARBA00022975"/>
    </source>
</evidence>
<dbReference type="InterPro" id="IPR029057">
    <property type="entry name" value="PRTase-like"/>
</dbReference>
<evidence type="ECO:0000256" key="3">
    <source>
        <dbReference type="ARBA" id="ARBA00006340"/>
    </source>
</evidence>
<dbReference type="SUPFAM" id="SSF53271">
    <property type="entry name" value="PRTase-like"/>
    <property type="match status" value="1"/>
</dbReference>
<evidence type="ECO:0000256" key="7">
    <source>
        <dbReference type="ARBA" id="ARBA00022676"/>
    </source>
</evidence>
<name>A0A6G1G201_9PEZI</name>
<sequence length="240" mass="25915">MASPSIPPHKSSFLSHCLSADALSFGTYTLKSGRQSPYFFNAGLFHRGPLIRAISTAFAHTLASTPLPFDVLFGPAYKGIPLAATVVDKLAGLDEERYGNVSYSFNRKEAKDHGEGGSIVGAGLKGKRVVIIDDVITAGTAIREAIEVIEREGGKLVGIVVAFDRQERMPSASEKGEGGEEGTKASAIGEVRRQYGIPVLAILTLDDLIAYVKEQKGSFGTEEDMTRLEEYRSRYRATDV</sequence>
<reference evidence="12 14" key="1">
    <citation type="submission" date="2020-01" db="EMBL/GenBank/DDBJ databases">
        <authorList>
            <consortium name="DOE Joint Genome Institute"/>
            <person name="Haridas S."/>
            <person name="Albert R."/>
            <person name="Binder M."/>
            <person name="Bloem J."/>
            <person name="Labutti K."/>
            <person name="Salamov A."/>
            <person name="Andreopoulos B."/>
            <person name="Baker S.E."/>
            <person name="Barry K."/>
            <person name="Bills G."/>
            <person name="Bluhm B.H."/>
            <person name="Cannon C."/>
            <person name="Castanera R."/>
            <person name="Culley D.E."/>
            <person name="Daum C."/>
            <person name="Ezra D."/>
            <person name="Gonzalez J.B."/>
            <person name="Henrissat B."/>
            <person name="Kuo A."/>
            <person name="Liang C."/>
            <person name="Lipzen A."/>
            <person name="Lutzoni F."/>
            <person name="Magnuson J."/>
            <person name="Mondo S."/>
            <person name="Nolan M."/>
            <person name="Ohm R."/>
            <person name="Pangilinan J."/>
            <person name="Park H.-J."/>
            <person name="Ramirez L."/>
            <person name="Alfaro M."/>
            <person name="Sun H."/>
            <person name="Tritt A."/>
            <person name="Yoshinaga Y."/>
            <person name="Zwiers L.-H."/>
            <person name="Turgeon B.G."/>
            <person name="Goodwin S.B."/>
            <person name="Spatafora J.W."/>
            <person name="Crous P.W."/>
            <person name="Grigoriev I.V."/>
        </authorList>
    </citation>
    <scope>NUCLEOTIDE SEQUENCE</scope>
    <source>
        <strain evidence="12 14">CBS 781.70</strain>
    </source>
</reference>
<dbReference type="NCBIfam" id="TIGR00336">
    <property type="entry name" value="pyrE"/>
    <property type="match status" value="1"/>
</dbReference>
<keyword evidence="7 12" id="KW-0328">Glycosyltransferase</keyword>
<comment type="pathway">
    <text evidence="2">Pyrimidine metabolism; UMP biosynthesis via de novo pathway; UMP from orotate: step 1/2.</text>
</comment>
<keyword evidence="13" id="KW-1185">Reference proteome</keyword>
<evidence type="ECO:0000313" key="14">
    <source>
        <dbReference type="RefSeq" id="XP_033533715.1"/>
    </source>
</evidence>
<dbReference type="EC" id="2.4.2.10" evidence="5"/>
<dbReference type="InterPro" id="IPR004467">
    <property type="entry name" value="Or_phspho_trans_dom"/>
</dbReference>
<evidence type="ECO:0000259" key="11">
    <source>
        <dbReference type="Pfam" id="PF00156"/>
    </source>
</evidence>
<comment type="similarity">
    <text evidence="3">Belongs to the purine/pyrimidine phosphoribosyltransferase family. PyrE subfamily.</text>
</comment>
<dbReference type="GeneID" id="54420168"/>
<dbReference type="RefSeq" id="XP_033533715.1">
    <property type="nucleotide sequence ID" value="XM_033679598.1"/>
</dbReference>
<dbReference type="EMBL" id="ML975159">
    <property type="protein sequence ID" value="KAF1812084.1"/>
    <property type="molecule type" value="Genomic_DNA"/>
</dbReference>
<organism evidence="12">
    <name type="scientific">Eremomyces bilateralis CBS 781.70</name>
    <dbReference type="NCBI Taxonomy" id="1392243"/>
    <lineage>
        <taxon>Eukaryota</taxon>
        <taxon>Fungi</taxon>
        <taxon>Dikarya</taxon>
        <taxon>Ascomycota</taxon>
        <taxon>Pezizomycotina</taxon>
        <taxon>Dothideomycetes</taxon>
        <taxon>Dothideomycetes incertae sedis</taxon>
        <taxon>Eremomycetales</taxon>
        <taxon>Eremomycetaceae</taxon>
        <taxon>Eremomyces</taxon>
    </lineage>
</organism>
<comment type="catalytic activity">
    <reaction evidence="10">
        <text>orotidine 5'-phosphate + diphosphate = orotate + 5-phospho-alpha-D-ribose 1-diphosphate</text>
        <dbReference type="Rhea" id="RHEA:10380"/>
        <dbReference type="ChEBI" id="CHEBI:30839"/>
        <dbReference type="ChEBI" id="CHEBI:33019"/>
        <dbReference type="ChEBI" id="CHEBI:57538"/>
        <dbReference type="ChEBI" id="CHEBI:58017"/>
        <dbReference type="EC" id="2.4.2.10"/>
    </reaction>
</comment>
<evidence type="ECO:0000313" key="12">
    <source>
        <dbReference type="EMBL" id="KAF1812084.1"/>
    </source>
</evidence>
<comment type="subunit">
    <text evidence="4">Homodimer.</text>
</comment>
<evidence type="ECO:0000256" key="6">
    <source>
        <dbReference type="ARBA" id="ARBA00014769"/>
    </source>
</evidence>
<gene>
    <name evidence="12 14" type="ORF">P152DRAFT_459042</name>
</gene>
<keyword evidence="8 12" id="KW-0808">Transferase</keyword>
<dbReference type="GO" id="GO:0044205">
    <property type="term" value="P:'de novo' UMP biosynthetic process"/>
    <property type="evidence" value="ECO:0007669"/>
    <property type="project" value="UniProtKB-UniPathway"/>
</dbReference>
<protein>
    <recommendedName>
        <fullName evidence="6">Orotate phosphoribosyltransferase</fullName>
        <ecNumber evidence="5">2.4.2.10</ecNumber>
    </recommendedName>
</protein>
<dbReference type="Proteomes" id="UP000504638">
    <property type="component" value="Unplaced"/>
</dbReference>
<dbReference type="AlphaFoldDB" id="A0A6G1G201"/>
<dbReference type="InterPro" id="IPR023031">
    <property type="entry name" value="OPRT"/>
</dbReference>
<dbReference type="InterPro" id="IPR000836">
    <property type="entry name" value="PRTase_dom"/>
</dbReference>
<evidence type="ECO:0000256" key="8">
    <source>
        <dbReference type="ARBA" id="ARBA00022679"/>
    </source>
</evidence>
<keyword evidence="9" id="KW-0665">Pyrimidine biosynthesis</keyword>
<dbReference type="PANTHER" id="PTHR46683:SF1">
    <property type="entry name" value="OROTATE PHOSPHORIBOSYLTRANSFERASE 1-RELATED"/>
    <property type="match status" value="1"/>
</dbReference>
<reference evidence="14" key="2">
    <citation type="submission" date="2020-04" db="EMBL/GenBank/DDBJ databases">
        <authorList>
            <consortium name="NCBI Genome Project"/>
        </authorList>
    </citation>
    <scope>NUCLEOTIDE SEQUENCE</scope>
    <source>
        <strain evidence="14">CBS 781.70</strain>
    </source>
</reference>
<dbReference type="OrthoDB" id="5553476at2759"/>
<evidence type="ECO:0000313" key="13">
    <source>
        <dbReference type="Proteomes" id="UP000504638"/>
    </source>
</evidence>